<dbReference type="EMBL" id="ML211413">
    <property type="protein sequence ID" value="TFK83202.1"/>
    <property type="molecule type" value="Genomic_DNA"/>
</dbReference>
<evidence type="ECO:0000313" key="2">
    <source>
        <dbReference type="EMBL" id="TFK83202.1"/>
    </source>
</evidence>
<keyword evidence="3" id="KW-1185">Reference proteome</keyword>
<name>A0A5C3P1Q1_9APHY</name>
<organism evidence="2 3">
    <name type="scientific">Polyporus arcularius HHB13444</name>
    <dbReference type="NCBI Taxonomy" id="1314778"/>
    <lineage>
        <taxon>Eukaryota</taxon>
        <taxon>Fungi</taxon>
        <taxon>Dikarya</taxon>
        <taxon>Basidiomycota</taxon>
        <taxon>Agaricomycotina</taxon>
        <taxon>Agaricomycetes</taxon>
        <taxon>Polyporales</taxon>
        <taxon>Polyporaceae</taxon>
        <taxon>Polyporus</taxon>
    </lineage>
</organism>
<proteinExistence type="predicted"/>
<reference evidence="2 3" key="1">
    <citation type="journal article" date="2019" name="Nat. Ecol. Evol.">
        <title>Megaphylogeny resolves global patterns of mushroom evolution.</title>
        <authorList>
            <person name="Varga T."/>
            <person name="Krizsan K."/>
            <person name="Foldi C."/>
            <person name="Dima B."/>
            <person name="Sanchez-Garcia M."/>
            <person name="Sanchez-Ramirez S."/>
            <person name="Szollosi G.J."/>
            <person name="Szarkandi J.G."/>
            <person name="Papp V."/>
            <person name="Albert L."/>
            <person name="Andreopoulos W."/>
            <person name="Angelini C."/>
            <person name="Antonin V."/>
            <person name="Barry K.W."/>
            <person name="Bougher N.L."/>
            <person name="Buchanan P."/>
            <person name="Buyck B."/>
            <person name="Bense V."/>
            <person name="Catcheside P."/>
            <person name="Chovatia M."/>
            <person name="Cooper J."/>
            <person name="Damon W."/>
            <person name="Desjardin D."/>
            <person name="Finy P."/>
            <person name="Geml J."/>
            <person name="Haridas S."/>
            <person name="Hughes K."/>
            <person name="Justo A."/>
            <person name="Karasinski D."/>
            <person name="Kautmanova I."/>
            <person name="Kiss B."/>
            <person name="Kocsube S."/>
            <person name="Kotiranta H."/>
            <person name="LaButti K.M."/>
            <person name="Lechner B.E."/>
            <person name="Liimatainen K."/>
            <person name="Lipzen A."/>
            <person name="Lukacs Z."/>
            <person name="Mihaltcheva S."/>
            <person name="Morgado L.N."/>
            <person name="Niskanen T."/>
            <person name="Noordeloos M.E."/>
            <person name="Ohm R.A."/>
            <person name="Ortiz-Santana B."/>
            <person name="Ovrebo C."/>
            <person name="Racz N."/>
            <person name="Riley R."/>
            <person name="Savchenko A."/>
            <person name="Shiryaev A."/>
            <person name="Soop K."/>
            <person name="Spirin V."/>
            <person name="Szebenyi C."/>
            <person name="Tomsovsky M."/>
            <person name="Tulloss R.E."/>
            <person name="Uehling J."/>
            <person name="Grigoriev I.V."/>
            <person name="Vagvolgyi C."/>
            <person name="Papp T."/>
            <person name="Martin F.M."/>
            <person name="Miettinen O."/>
            <person name="Hibbett D.S."/>
            <person name="Nagy L.G."/>
        </authorList>
    </citation>
    <scope>NUCLEOTIDE SEQUENCE [LARGE SCALE GENOMIC DNA]</scope>
    <source>
        <strain evidence="2 3">HHB13444</strain>
    </source>
</reference>
<accession>A0A5C3P1Q1</accession>
<evidence type="ECO:0000313" key="3">
    <source>
        <dbReference type="Proteomes" id="UP000308197"/>
    </source>
</evidence>
<dbReference type="AlphaFoldDB" id="A0A5C3P1Q1"/>
<sequence>MDGTCGWRAGGASLFTFGPEECADPCTPASDWSLSCGWLSHRQRANGRSDEQRSIRTFQDVVCADYVPRVHTPTTFADDGPLACTSLPWGSRVGTLTRIDRRACRRERCNAYIQCVLLVAATITHTFTDPEPRGCITSEEAHTQTERRERSSEFKLHDS</sequence>
<dbReference type="InParanoid" id="A0A5C3P1Q1"/>
<gene>
    <name evidence="2" type="ORF">K466DRAFT_270973</name>
</gene>
<feature type="compositionally biased region" description="Basic and acidic residues" evidence="1">
    <location>
        <begin position="139"/>
        <end position="159"/>
    </location>
</feature>
<feature type="region of interest" description="Disordered" evidence="1">
    <location>
        <begin position="132"/>
        <end position="159"/>
    </location>
</feature>
<evidence type="ECO:0000256" key="1">
    <source>
        <dbReference type="SAM" id="MobiDB-lite"/>
    </source>
</evidence>
<protein>
    <submittedName>
        <fullName evidence="2">Uncharacterized protein</fullName>
    </submittedName>
</protein>
<dbReference type="Proteomes" id="UP000308197">
    <property type="component" value="Unassembled WGS sequence"/>
</dbReference>